<evidence type="ECO:0000256" key="1">
    <source>
        <dbReference type="SAM" id="Phobius"/>
    </source>
</evidence>
<keyword evidence="1" id="KW-1133">Transmembrane helix</keyword>
<evidence type="ECO:0000313" key="3">
    <source>
        <dbReference type="Proteomes" id="UP000177042"/>
    </source>
</evidence>
<accession>A0A1F5JDF7</accession>
<proteinExistence type="predicted"/>
<comment type="caution">
    <text evidence="2">The sequence shown here is derived from an EMBL/GenBank/DDBJ whole genome shotgun (WGS) entry which is preliminary data.</text>
</comment>
<evidence type="ECO:0000313" key="2">
    <source>
        <dbReference type="EMBL" id="OGE26629.1"/>
    </source>
</evidence>
<dbReference type="AlphaFoldDB" id="A0A1F5JDF7"/>
<keyword evidence="1" id="KW-0472">Membrane</keyword>
<keyword evidence="1" id="KW-0812">Transmembrane</keyword>
<dbReference type="Proteomes" id="UP000177042">
    <property type="component" value="Unassembled WGS sequence"/>
</dbReference>
<sequence>MSTRASQVALNIQSVYNVLMSSRVLVRKNRIFIPILFILVIFGMTFLLKDKFFIGNQAINSTVTQTASVGEKWKTYTNDSLGFSFEVPSKSSVSVDRYGSYFTITVPNVSDQINFQLLLY</sequence>
<name>A0A1F5JDF7_9BACT</name>
<gene>
    <name evidence="2" type="ORF">A3C26_04530</name>
</gene>
<organism evidence="2 3">
    <name type="scientific">Candidatus Daviesbacteria bacterium RIFCSPHIGHO2_02_FULL_39_12</name>
    <dbReference type="NCBI Taxonomy" id="1797770"/>
    <lineage>
        <taxon>Bacteria</taxon>
        <taxon>Candidatus Daviesiibacteriota</taxon>
    </lineage>
</organism>
<protein>
    <submittedName>
        <fullName evidence="2">Uncharacterized protein</fullName>
    </submittedName>
</protein>
<feature type="transmembrane region" description="Helical" evidence="1">
    <location>
        <begin position="31"/>
        <end position="48"/>
    </location>
</feature>
<dbReference type="EMBL" id="MFCX01000006">
    <property type="protein sequence ID" value="OGE26629.1"/>
    <property type="molecule type" value="Genomic_DNA"/>
</dbReference>
<reference evidence="2 3" key="1">
    <citation type="journal article" date="2016" name="Nat. Commun.">
        <title>Thousands of microbial genomes shed light on interconnected biogeochemical processes in an aquifer system.</title>
        <authorList>
            <person name="Anantharaman K."/>
            <person name="Brown C.T."/>
            <person name="Hug L.A."/>
            <person name="Sharon I."/>
            <person name="Castelle C.J."/>
            <person name="Probst A.J."/>
            <person name="Thomas B.C."/>
            <person name="Singh A."/>
            <person name="Wilkins M.J."/>
            <person name="Karaoz U."/>
            <person name="Brodie E.L."/>
            <person name="Williams K.H."/>
            <person name="Hubbard S.S."/>
            <person name="Banfield J.F."/>
        </authorList>
    </citation>
    <scope>NUCLEOTIDE SEQUENCE [LARGE SCALE GENOMIC DNA]</scope>
</reference>